<proteinExistence type="predicted"/>
<evidence type="ECO:0000313" key="2">
    <source>
        <dbReference type="Proteomes" id="UP000038045"/>
    </source>
</evidence>
<evidence type="ECO:0000313" key="3">
    <source>
        <dbReference type="WBParaSite" id="PTRK_0000716600.1"/>
    </source>
</evidence>
<accession>A0A0N4ZH02</accession>
<feature type="region of interest" description="Disordered" evidence="1">
    <location>
        <begin position="414"/>
        <end position="440"/>
    </location>
</feature>
<dbReference type="WBParaSite" id="PTRK_0000716600.1">
    <property type="protein sequence ID" value="PTRK_0000716600.1"/>
    <property type="gene ID" value="PTRK_0000716600"/>
</dbReference>
<sequence>MSLLQTLNNFLIKIEDSNSPYNILDGNKQEIKNLTNDIKKRLMDIQSLLSSNMITNIESNSKSKSSFDSSFDDSNSINSKYSTDSLIDDIWNGEIMIHNFENIRNKKKCFDNTKMSKTDTLRSFGSSSGFSDGDDDSDYEKEITKVIFDDANKAFNEECYAKCVRLIEKSEIKKINLNLFLLCSKSYKKMLFDSESSEEFGKLSIYWLEFIEKLEATSSHLNFELHFLHTKNDCLWKCLTNSSNSISQFILYSTKLFSINWKIYEIVTKNLNCTVYDYLTLINNLISIIRYCIDEGLEKEENEMIKIKNLEVTGIGHYINNEKQNVHLFPIIRIEILNVKNCLKSYLKEREVTTEKFIKECNEDERELFDKITKKIREIEEDFVRKSMTRGSSTIIVNSPNDSFVPKTKVVLRSKNKKKHTRNANSTPPESSKIEDVHSKDERRISSYINDNGSHCLKLMIEPNKGISVINEENNVNSSVILRF</sequence>
<name>A0A0N4ZH02_PARTI</name>
<dbReference type="AlphaFoldDB" id="A0A0N4ZH02"/>
<protein>
    <submittedName>
        <fullName evidence="3">RUN domain-containing protein</fullName>
    </submittedName>
</protein>
<dbReference type="Proteomes" id="UP000038045">
    <property type="component" value="Unplaced"/>
</dbReference>
<evidence type="ECO:0000256" key="1">
    <source>
        <dbReference type="SAM" id="MobiDB-lite"/>
    </source>
</evidence>
<organism evidence="2 3">
    <name type="scientific">Parastrongyloides trichosuri</name>
    <name type="common">Possum-specific nematode worm</name>
    <dbReference type="NCBI Taxonomy" id="131310"/>
    <lineage>
        <taxon>Eukaryota</taxon>
        <taxon>Metazoa</taxon>
        <taxon>Ecdysozoa</taxon>
        <taxon>Nematoda</taxon>
        <taxon>Chromadorea</taxon>
        <taxon>Rhabditida</taxon>
        <taxon>Tylenchina</taxon>
        <taxon>Panagrolaimomorpha</taxon>
        <taxon>Strongyloidoidea</taxon>
        <taxon>Strongyloididae</taxon>
        <taxon>Parastrongyloides</taxon>
    </lineage>
</organism>
<reference evidence="3" key="1">
    <citation type="submission" date="2017-02" db="UniProtKB">
        <authorList>
            <consortium name="WormBaseParasite"/>
        </authorList>
    </citation>
    <scope>IDENTIFICATION</scope>
</reference>
<keyword evidence="2" id="KW-1185">Reference proteome</keyword>